<protein>
    <submittedName>
        <fullName evidence="1">Uncharacterized protein</fullName>
    </submittedName>
</protein>
<evidence type="ECO:0000313" key="2">
    <source>
        <dbReference type="Proteomes" id="UP000827892"/>
    </source>
</evidence>
<dbReference type="AlphaFoldDB" id="A0AAE9DT46"/>
<gene>
    <name evidence="1" type="ORF">L3Y34_014884</name>
</gene>
<dbReference type="Proteomes" id="UP000827892">
    <property type="component" value="Chromosome I"/>
</dbReference>
<evidence type="ECO:0000313" key="1">
    <source>
        <dbReference type="EMBL" id="ULU10976.1"/>
    </source>
</evidence>
<accession>A0AAE9DT46</accession>
<sequence>MLISCENRQQNCMKSSITDQPYTSTLGVCGHRNVRTFADNRGNSSEFPEHAGRKALIPNFQQLIPERIIAVSLVSTATSGFNHPFVNSFVSSTILPAYASGTEPPAFIFLKRSEKLFRVILHKNESKS</sequence>
<reference evidence="1 2" key="1">
    <citation type="submission" date="2022-05" db="EMBL/GenBank/DDBJ databases">
        <title>Chromosome-level reference genomes for two strains of Caenorhabditis briggsae: an improved platform for comparative genomics.</title>
        <authorList>
            <person name="Stevens L."/>
            <person name="Andersen E.C."/>
        </authorList>
    </citation>
    <scope>NUCLEOTIDE SEQUENCE [LARGE SCALE GENOMIC DNA]</scope>
    <source>
        <strain evidence="1">QX1410_ONT</strain>
        <tissue evidence="1">Whole-organism</tissue>
    </source>
</reference>
<organism evidence="1 2">
    <name type="scientific">Caenorhabditis briggsae</name>
    <dbReference type="NCBI Taxonomy" id="6238"/>
    <lineage>
        <taxon>Eukaryota</taxon>
        <taxon>Metazoa</taxon>
        <taxon>Ecdysozoa</taxon>
        <taxon>Nematoda</taxon>
        <taxon>Chromadorea</taxon>
        <taxon>Rhabditida</taxon>
        <taxon>Rhabditina</taxon>
        <taxon>Rhabditomorpha</taxon>
        <taxon>Rhabditoidea</taxon>
        <taxon>Rhabditidae</taxon>
        <taxon>Peloderinae</taxon>
        <taxon>Caenorhabditis</taxon>
    </lineage>
</organism>
<dbReference type="EMBL" id="CP090891">
    <property type="protein sequence ID" value="ULU10976.1"/>
    <property type="molecule type" value="Genomic_DNA"/>
</dbReference>
<proteinExistence type="predicted"/>
<name>A0AAE9DT46_CAEBR</name>